<accession>A0A552EAV5</accession>
<name>A0A552EAV5_MICAE</name>
<keyword evidence="2" id="KW-0489">Methyltransferase</keyword>
<protein>
    <submittedName>
        <fullName evidence="2">FkbM family methyltransferase</fullName>
    </submittedName>
</protein>
<comment type="caution">
    <text evidence="2">The sequence shown here is derived from an EMBL/GenBank/DDBJ whole genome shotgun (WGS) entry which is preliminary data.</text>
</comment>
<dbReference type="InterPro" id="IPR029063">
    <property type="entry name" value="SAM-dependent_MTases_sf"/>
</dbReference>
<sequence>MLNQVRINRLQKVVSLFQNLDLLQAGIYIREKIGQKTRGRLFKATQPYKLSPKNAEHPLVCRANTSDIHVFGQIFIEREYSCLDTLSNVDLIIDCGANVGYSSAYFLTHFPRCNVISVEPDPYNFALLETNLSPYNERVKIVNSGVWSHPVGLKIQYRGHGWATQVRECKPDEVPDMQATDIGTLLRESGRDRISILKIDIEGAEAIVFARNYESWLPYVDNIVIELHDNTSFGRVSDIFFNAISNRLFDISGYGELTVCKSRT</sequence>
<keyword evidence="2" id="KW-0808">Transferase</keyword>
<evidence type="ECO:0000313" key="2">
    <source>
        <dbReference type="EMBL" id="TRU31636.1"/>
    </source>
</evidence>
<dbReference type="SUPFAM" id="SSF53335">
    <property type="entry name" value="S-adenosyl-L-methionine-dependent methyltransferases"/>
    <property type="match status" value="1"/>
</dbReference>
<dbReference type="PANTHER" id="PTHR34203:SF15">
    <property type="entry name" value="SLL1173 PROTEIN"/>
    <property type="match status" value="1"/>
</dbReference>
<feature type="domain" description="Methyltransferase FkbM" evidence="1">
    <location>
        <begin position="94"/>
        <end position="235"/>
    </location>
</feature>
<dbReference type="Proteomes" id="UP000315113">
    <property type="component" value="Unassembled WGS sequence"/>
</dbReference>
<proteinExistence type="predicted"/>
<dbReference type="PANTHER" id="PTHR34203">
    <property type="entry name" value="METHYLTRANSFERASE, FKBM FAMILY PROTEIN"/>
    <property type="match status" value="1"/>
</dbReference>
<evidence type="ECO:0000313" key="3">
    <source>
        <dbReference type="Proteomes" id="UP000315113"/>
    </source>
</evidence>
<evidence type="ECO:0000259" key="1">
    <source>
        <dbReference type="Pfam" id="PF05050"/>
    </source>
</evidence>
<dbReference type="InterPro" id="IPR006342">
    <property type="entry name" value="FkbM_mtfrase"/>
</dbReference>
<dbReference type="NCBIfam" id="TIGR01444">
    <property type="entry name" value="fkbM_fam"/>
    <property type="match status" value="1"/>
</dbReference>
<dbReference type="GO" id="GO:0008168">
    <property type="term" value="F:methyltransferase activity"/>
    <property type="evidence" value="ECO:0007669"/>
    <property type="project" value="UniProtKB-KW"/>
</dbReference>
<dbReference type="Pfam" id="PF05050">
    <property type="entry name" value="Methyltransf_21"/>
    <property type="match status" value="1"/>
</dbReference>
<reference evidence="2 3" key="1">
    <citation type="submission" date="2019-01" db="EMBL/GenBank/DDBJ databases">
        <title>Coherence of Microcystis species and biogeography revealed through population genomics.</title>
        <authorList>
            <person name="Perez-Carrascal O.M."/>
            <person name="Terrat Y."/>
            <person name="Giani A."/>
            <person name="Fortin N."/>
            <person name="Tromas N."/>
            <person name="Shapiro B.J."/>
        </authorList>
    </citation>
    <scope>NUCLEOTIDE SEQUENCE [LARGE SCALE GENOMIC DNA]</scope>
    <source>
        <strain evidence="2">Ma_MB_F_20061100_S20D</strain>
    </source>
</reference>
<organism evidence="2 3">
    <name type="scientific">Microcystis aeruginosa Ma_MB_F_20061100_S20D</name>
    <dbReference type="NCBI Taxonomy" id="2486253"/>
    <lineage>
        <taxon>Bacteria</taxon>
        <taxon>Bacillati</taxon>
        <taxon>Cyanobacteriota</taxon>
        <taxon>Cyanophyceae</taxon>
        <taxon>Oscillatoriophycideae</taxon>
        <taxon>Chroococcales</taxon>
        <taxon>Microcystaceae</taxon>
        <taxon>Microcystis</taxon>
    </lineage>
</organism>
<dbReference type="AlphaFoldDB" id="A0A552EAV5"/>
<dbReference type="EMBL" id="SFBH01000154">
    <property type="protein sequence ID" value="TRU31636.1"/>
    <property type="molecule type" value="Genomic_DNA"/>
</dbReference>
<dbReference type="GO" id="GO:0032259">
    <property type="term" value="P:methylation"/>
    <property type="evidence" value="ECO:0007669"/>
    <property type="project" value="UniProtKB-KW"/>
</dbReference>
<dbReference type="Gene3D" id="3.40.50.150">
    <property type="entry name" value="Vaccinia Virus protein VP39"/>
    <property type="match status" value="1"/>
</dbReference>
<dbReference type="InterPro" id="IPR052514">
    <property type="entry name" value="SAM-dependent_MTase"/>
</dbReference>
<gene>
    <name evidence="2" type="ORF">EWV78_20325</name>
</gene>